<evidence type="ECO:0000313" key="2">
    <source>
        <dbReference type="EMBL" id="PHG65018.1"/>
    </source>
</evidence>
<evidence type="ECO:0000313" key="4">
    <source>
        <dbReference type="Proteomes" id="UP000223311"/>
    </source>
</evidence>
<protein>
    <submittedName>
        <fullName evidence="1">Uncharacterized protein</fullName>
    </submittedName>
</protein>
<dbReference type="EMBL" id="NVGE01000044">
    <property type="protein sequence ID" value="PFZ25017.1"/>
    <property type="molecule type" value="Genomic_DNA"/>
</dbReference>
<proteinExistence type="predicted"/>
<dbReference type="Proteomes" id="UP000222503">
    <property type="component" value="Unassembled WGS sequence"/>
</dbReference>
<organism evidence="1 4">
    <name type="scientific">Bacillus wiedmannii</name>
    <dbReference type="NCBI Taxonomy" id="1890302"/>
    <lineage>
        <taxon>Bacteria</taxon>
        <taxon>Bacillati</taxon>
        <taxon>Bacillota</taxon>
        <taxon>Bacilli</taxon>
        <taxon>Bacillales</taxon>
        <taxon>Bacillaceae</taxon>
        <taxon>Bacillus</taxon>
        <taxon>Bacillus cereus group</taxon>
    </lineage>
</organism>
<accession>A0A2B6UI51</accession>
<gene>
    <name evidence="2" type="ORF">COI65_04515</name>
    <name evidence="1" type="ORF">COL66_24500</name>
</gene>
<sequence length="31" mass="3699">MNRASCNIQLAFVYYVKYDKFSKGGNFYEEI</sequence>
<dbReference type="Proteomes" id="UP000223311">
    <property type="component" value="Unassembled WGS sequence"/>
</dbReference>
<comment type="caution">
    <text evidence="1">The sequence shown here is derived from an EMBL/GenBank/DDBJ whole genome shotgun (WGS) entry which is preliminary data.</text>
</comment>
<evidence type="ECO:0000313" key="3">
    <source>
        <dbReference type="Proteomes" id="UP000222503"/>
    </source>
</evidence>
<dbReference type="AlphaFoldDB" id="A0A2B6UI51"/>
<dbReference type="EMBL" id="NUUQ01000004">
    <property type="protein sequence ID" value="PHG65018.1"/>
    <property type="molecule type" value="Genomic_DNA"/>
</dbReference>
<reference evidence="3 4" key="1">
    <citation type="submission" date="2017-09" db="EMBL/GenBank/DDBJ databases">
        <title>Large-scale bioinformatics analysis of Bacillus genomes uncovers conserved roles of natural products in bacterial physiology.</title>
        <authorList>
            <consortium name="Agbiome Team Llc"/>
            <person name="Bleich R.M."/>
            <person name="Grubbs K.J."/>
            <person name="Santa Maria K.C."/>
            <person name="Allen S.E."/>
            <person name="Farag S."/>
            <person name="Shank E.A."/>
            <person name="Bowers A."/>
        </authorList>
    </citation>
    <scope>NUCLEOTIDE SEQUENCE [LARGE SCALE GENOMIC DNA]</scope>
    <source>
        <strain evidence="2 3">AFS029838</strain>
        <strain evidence="1 4">AFS080080</strain>
    </source>
</reference>
<evidence type="ECO:0000313" key="1">
    <source>
        <dbReference type="EMBL" id="PFZ25017.1"/>
    </source>
</evidence>
<name>A0A2B6UI51_9BACI</name>